<proteinExistence type="inferred from homology"/>
<dbReference type="SUPFAM" id="SSF55856">
    <property type="entry name" value="Cytochrome b5-like heme/steroid binding domain"/>
    <property type="match status" value="1"/>
</dbReference>
<comment type="similarity">
    <text evidence="4">Belongs to the cytochrome b5 family.</text>
</comment>
<dbReference type="GO" id="GO:0020037">
    <property type="term" value="F:heme binding"/>
    <property type="evidence" value="ECO:0007669"/>
    <property type="project" value="UniProtKB-UniRule"/>
</dbReference>
<dbReference type="InterPro" id="IPR036400">
    <property type="entry name" value="Cyt_B5-like_heme/steroid_sf"/>
</dbReference>
<dbReference type="PANTHER" id="PTHR46237">
    <property type="entry name" value="CYTOCHROME B5 REDUCTASE 4 FAMILY MEMBER"/>
    <property type="match status" value="1"/>
</dbReference>
<feature type="compositionally biased region" description="Basic and acidic residues" evidence="5">
    <location>
        <begin position="53"/>
        <end position="62"/>
    </location>
</feature>
<keyword evidence="8" id="KW-1185">Reference proteome</keyword>
<dbReference type="GO" id="GO:0004128">
    <property type="term" value="F:cytochrome-b5 reductase activity, acting on NAD(P)H"/>
    <property type="evidence" value="ECO:0007669"/>
    <property type="project" value="TreeGrafter"/>
</dbReference>
<dbReference type="InterPro" id="IPR001199">
    <property type="entry name" value="Cyt_B5-like_heme/steroid-bd"/>
</dbReference>
<evidence type="ECO:0000256" key="3">
    <source>
        <dbReference type="ARBA" id="ARBA00023004"/>
    </source>
</evidence>
<gene>
    <name evidence="7" type="ORF">J7T54_008392</name>
</gene>
<dbReference type="Proteomes" id="UP001055219">
    <property type="component" value="Unassembled WGS sequence"/>
</dbReference>
<evidence type="ECO:0000313" key="7">
    <source>
        <dbReference type="EMBL" id="KAI6782306.1"/>
    </source>
</evidence>
<organism evidence="7 8">
    <name type="scientific">Emericellopsis cladophorae</name>
    <dbReference type="NCBI Taxonomy" id="2686198"/>
    <lineage>
        <taxon>Eukaryota</taxon>
        <taxon>Fungi</taxon>
        <taxon>Dikarya</taxon>
        <taxon>Ascomycota</taxon>
        <taxon>Pezizomycotina</taxon>
        <taxon>Sordariomycetes</taxon>
        <taxon>Hypocreomycetidae</taxon>
        <taxon>Hypocreales</taxon>
        <taxon>Bionectriaceae</taxon>
        <taxon>Emericellopsis</taxon>
    </lineage>
</organism>
<dbReference type="PROSITE" id="PS50255">
    <property type="entry name" value="CYTOCHROME_B5_2"/>
    <property type="match status" value="1"/>
</dbReference>
<evidence type="ECO:0000313" key="8">
    <source>
        <dbReference type="Proteomes" id="UP001055219"/>
    </source>
</evidence>
<dbReference type="GeneID" id="75834863"/>
<dbReference type="PROSITE" id="PS00191">
    <property type="entry name" value="CYTOCHROME_B5_1"/>
    <property type="match status" value="1"/>
</dbReference>
<reference evidence="7" key="1">
    <citation type="journal article" date="2021" name="J Fungi (Basel)">
        <title>Genomic and Metabolomic Analyses of the Marine Fungus Emericellopsis cladophorae: Insights into Saltwater Adaptability Mechanisms and Its Biosynthetic Potential.</title>
        <authorList>
            <person name="Goncalves M.F.M."/>
            <person name="Hilario S."/>
            <person name="Van de Peer Y."/>
            <person name="Esteves A.C."/>
            <person name="Alves A."/>
        </authorList>
    </citation>
    <scope>NUCLEOTIDE SEQUENCE</scope>
    <source>
        <strain evidence="7">MUM 19.33</strain>
    </source>
</reference>
<keyword evidence="2 4" id="KW-0479">Metal-binding</keyword>
<evidence type="ECO:0000256" key="2">
    <source>
        <dbReference type="ARBA" id="ARBA00022723"/>
    </source>
</evidence>
<evidence type="ECO:0000256" key="1">
    <source>
        <dbReference type="ARBA" id="ARBA00022617"/>
    </source>
</evidence>
<evidence type="ECO:0000256" key="5">
    <source>
        <dbReference type="SAM" id="MobiDB-lite"/>
    </source>
</evidence>
<evidence type="ECO:0000259" key="6">
    <source>
        <dbReference type="PROSITE" id="PS50255"/>
    </source>
</evidence>
<accession>A0A9P9Y2H6</accession>
<feature type="region of interest" description="Disordered" evidence="5">
    <location>
        <begin position="38"/>
        <end position="239"/>
    </location>
</feature>
<reference evidence="7" key="2">
    <citation type="submission" date="2022-07" db="EMBL/GenBank/DDBJ databases">
        <authorList>
            <person name="Goncalves M.F.M."/>
            <person name="Hilario S."/>
            <person name="Van De Peer Y."/>
            <person name="Esteves A.C."/>
            <person name="Alves A."/>
        </authorList>
    </citation>
    <scope>NUCLEOTIDE SEQUENCE</scope>
    <source>
        <strain evidence="7">MUM 19.33</strain>
    </source>
</reference>
<dbReference type="GO" id="GO:0046872">
    <property type="term" value="F:metal ion binding"/>
    <property type="evidence" value="ECO:0007669"/>
    <property type="project" value="UniProtKB-UniRule"/>
</dbReference>
<dbReference type="OrthoDB" id="432299at2759"/>
<dbReference type="GO" id="GO:0005737">
    <property type="term" value="C:cytoplasm"/>
    <property type="evidence" value="ECO:0007669"/>
    <property type="project" value="TreeGrafter"/>
</dbReference>
<keyword evidence="3 4" id="KW-0408">Iron</keyword>
<dbReference type="Gene3D" id="3.10.120.10">
    <property type="entry name" value="Cytochrome b5-like heme/steroid binding domain"/>
    <property type="match status" value="1"/>
</dbReference>
<dbReference type="RefSeq" id="XP_051363162.1">
    <property type="nucleotide sequence ID" value="XM_051505426.1"/>
</dbReference>
<protein>
    <submittedName>
        <fullName evidence="7">Cytochrome b5 reductase-like protein</fullName>
    </submittedName>
</protein>
<evidence type="ECO:0000256" key="4">
    <source>
        <dbReference type="RuleBase" id="RU362121"/>
    </source>
</evidence>
<dbReference type="EMBL" id="JAGIXG020000014">
    <property type="protein sequence ID" value="KAI6782306.1"/>
    <property type="molecule type" value="Genomic_DNA"/>
</dbReference>
<dbReference type="InterPro" id="IPR018506">
    <property type="entry name" value="Cyt_B5_heme-BS"/>
</dbReference>
<comment type="caution">
    <text evidence="7">The sequence shown here is derived from an EMBL/GenBank/DDBJ whole genome shotgun (WGS) entry which is preliminary data.</text>
</comment>
<dbReference type="FunFam" id="3.10.120.10:FF:000001">
    <property type="entry name" value="Cytochrome b5 reductase 4"/>
    <property type="match status" value="1"/>
</dbReference>
<feature type="compositionally biased region" description="Low complexity" evidence="5">
    <location>
        <begin position="204"/>
        <end position="213"/>
    </location>
</feature>
<dbReference type="SMART" id="SM01117">
    <property type="entry name" value="Cyt-b5"/>
    <property type="match status" value="1"/>
</dbReference>
<dbReference type="AlphaFoldDB" id="A0A9P9Y2H6"/>
<feature type="compositionally biased region" description="Low complexity" evidence="5">
    <location>
        <begin position="144"/>
        <end position="166"/>
    </location>
</feature>
<feature type="domain" description="Cytochrome b5 heme-binding" evidence="6">
    <location>
        <begin position="260"/>
        <end position="338"/>
    </location>
</feature>
<dbReference type="PANTHER" id="PTHR46237:SF1">
    <property type="entry name" value="CYTOCHROME B5 REDUCTASE 4"/>
    <property type="match status" value="1"/>
</dbReference>
<dbReference type="InterPro" id="IPR051872">
    <property type="entry name" value="Cytochrome_b5/Flavoprotein_Rdt"/>
</dbReference>
<keyword evidence="1 4" id="KW-0349">Heme</keyword>
<name>A0A9P9Y2H6_9HYPO</name>
<dbReference type="Pfam" id="PF00173">
    <property type="entry name" value="Cyt-b5"/>
    <property type="match status" value="1"/>
</dbReference>
<feature type="compositionally biased region" description="Pro residues" evidence="5">
    <location>
        <begin position="167"/>
        <end position="181"/>
    </location>
</feature>
<sequence length="353" mass="37110">MGVIGVSLIVFSFVYVLACPTSWLPRWIVDFKRGLGGAPAIAEGPSTSTAKAEPGRDEDARDSTAASTARDEAGSVEEMVNRKAQGSREMGPPPRPSTAQQPPAIKAPSLPESTDEEEQTTPKAAPAESKGPVPTFSLSDDAPSKPSRAPSASAWASTMPSSSSSAMPPPPRPNLQPPRLPQFPAANSPQIARGPAPSRGPPAGGLAPPSGGLAPPPTLAAKPNKPSKKVMLQPGRSPLDWARISGPSSDLRNLPPNTPYLRVTPSMLKAQNGRKGTDAWMALNGKVYNISPYVEYHPGGKGELMRGAGKDGTKLYGEIHPWVNYETMMAACLIGLLVDEPDGKRGSEMDEMD</sequence>